<proteinExistence type="predicted"/>
<name>A0A367YIT5_9ASCO</name>
<reference evidence="1 2" key="1">
    <citation type="submission" date="2018-06" db="EMBL/GenBank/DDBJ databases">
        <title>Whole genome sequencing of Candida tropicalis (genome annotated by CSBL at Korea University).</title>
        <authorList>
            <person name="Ahn J."/>
        </authorList>
    </citation>
    <scope>NUCLEOTIDE SEQUENCE [LARGE SCALE GENOMIC DNA]</scope>
    <source>
        <strain evidence="1 2">ATCC 20962</strain>
    </source>
</reference>
<keyword evidence="2" id="KW-1185">Reference proteome</keyword>
<dbReference type="AlphaFoldDB" id="A0A367YIT5"/>
<gene>
    <name evidence="1" type="ORF">Cantr_01330</name>
</gene>
<sequence>MDIILEIGKNDICIGAVSELDPIVIPISYAPSGSESKSSSSTRSLGTWLDIESTPAAVLHQLLYDAMEALPVSAQRCSWWITGSRSSSSAGVWHLVQEQGQGGGVCAGAGVAGIGSNRRDALVVNEEWGAIHKVIDLRVIGEYDIEELIDEIIRKSDIDIRKVLRENIVNAKDTVGCWTACSLYVSAATTHANWEEITKDMYSSKYLIQGYLILCNFSRNIFFSVVLFLVVPMIDPLPPRIFGEEPREPPRFGLINLIIHFVFYNL</sequence>
<dbReference type="OrthoDB" id="337660at2759"/>
<evidence type="ECO:0000313" key="2">
    <source>
        <dbReference type="Proteomes" id="UP000253472"/>
    </source>
</evidence>
<comment type="caution">
    <text evidence="1">The sequence shown here is derived from an EMBL/GenBank/DDBJ whole genome shotgun (WGS) entry which is preliminary data.</text>
</comment>
<dbReference type="Proteomes" id="UP000253472">
    <property type="component" value="Unassembled WGS sequence"/>
</dbReference>
<protein>
    <submittedName>
        <fullName evidence="1">Uncharacterized protein</fullName>
    </submittedName>
</protein>
<accession>A0A367YIT5</accession>
<evidence type="ECO:0000313" key="1">
    <source>
        <dbReference type="EMBL" id="RCK65677.1"/>
    </source>
</evidence>
<dbReference type="EMBL" id="QLNQ01000020">
    <property type="protein sequence ID" value="RCK65677.1"/>
    <property type="molecule type" value="Genomic_DNA"/>
</dbReference>
<organism evidence="1 2">
    <name type="scientific">Candida viswanathii</name>
    <dbReference type="NCBI Taxonomy" id="5486"/>
    <lineage>
        <taxon>Eukaryota</taxon>
        <taxon>Fungi</taxon>
        <taxon>Dikarya</taxon>
        <taxon>Ascomycota</taxon>
        <taxon>Saccharomycotina</taxon>
        <taxon>Pichiomycetes</taxon>
        <taxon>Debaryomycetaceae</taxon>
        <taxon>Candida/Lodderomyces clade</taxon>
        <taxon>Candida</taxon>
    </lineage>
</organism>